<keyword evidence="8" id="KW-0539">Nucleus</keyword>
<dbReference type="PANTHER" id="PTHR14196">
    <property type="entry name" value="ODD-SKIPPED - RELATED"/>
    <property type="match status" value="1"/>
</dbReference>
<evidence type="ECO:0000256" key="7">
    <source>
        <dbReference type="ARBA" id="ARBA00023163"/>
    </source>
</evidence>
<evidence type="ECO:0000256" key="4">
    <source>
        <dbReference type="ARBA" id="ARBA00022771"/>
    </source>
</evidence>
<dbReference type="PROSITE" id="PS00028">
    <property type="entry name" value="ZINC_FINGER_C2H2_1"/>
    <property type="match status" value="1"/>
</dbReference>
<feature type="domain" description="C2H2-type" evidence="10">
    <location>
        <begin position="107"/>
        <end position="134"/>
    </location>
</feature>
<accession>A0AAV2RL44</accession>
<dbReference type="PANTHER" id="PTHR14196:SF0">
    <property type="entry name" value="PROTEIN BOWEL"/>
    <property type="match status" value="1"/>
</dbReference>
<evidence type="ECO:0000259" key="10">
    <source>
        <dbReference type="PROSITE" id="PS50157"/>
    </source>
</evidence>
<dbReference type="GO" id="GO:0000981">
    <property type="term" value="F:DNA-binding transcription factor activity, RNA polymerase II-specific"/>
    <property type="evidence" value="ECO:0007669"/>
    <property type="project" value="TreeGrafter"/>
</dbReference>
<dbReference type="SUPFAM" id="SSF57667">
    <property type="entry name" value="beta-beta-alpha zinc fingers"/>
    <property type="match status" value="1"/>
</dbReference>
<dbReference type="InterPro" id="IPR050717">
    <property type="entry name" value="C2H2-ZF_Transcription_Reg"/>
</dbReference>
<evidence type="ECO:0000313" key="12">
    <source>
        <dbReference type="Proteomes" id="UP001497623"/>
    </source>
</evidence>
<dbReference type="PROSITE" id="PS50157">
    <property type="entry name" value="ZINC_FINGER_C2H2_2"/>
    <property type="match status" value="1"/>
</dbReference>
<dbReference type="Gene3D" id="3.30.160.60">
    <property type="entry name" value="Classic Zinc Finger"/>
    <property type="match status" value="1"/>
</dbReference>
<gene>
    <name evidence="11" type="ORF">MNOR_LOCUS25488</name>
</gene>
<evidence type="ECO:0000256" key="6">
    <source>
        <dbReference type="ARBA" id="ARBA00023015"/>
    </source>
</evidence>
<dbReference type="InterPro" id="IPR056436">
    <property type="entry name" value="Znf-C2H2_ZIC1-5/GLI1-3-like"/>
</dbReference>
<dbReference type="Proteomes" id="UP001497623">
    <property type="component" value="Unassembled WGS sequence"/>
</dbReference>
<evidence type="ECO:0000256" key="1">
    <source>
        <dbReference type="ARBA" id="ARBA00004123"/>
    </source>
</evidence>
<dbReference type="FunFam" id="3.30.160.60:FF:000478">
    <property type="entry name" value="Zinc finger protein 133"/>
    <property type="match status" value="1"/>
</dbReference>
<proteinExistence type="predicted"/>
<evidence type="ECO:0000256" key="3">
    <source>
        <dbReference type="ARBA" id="ARBA00022737"/>
    </source>
</evidence>
<dbReference type="GO" id="GO:0005634">
    <property type="term" value="C:nucleus"/>
    <property type="evidence" value="ECO:0007669"/>
    <property type="project" value="UniProtKB-SubCell"/>
</dbReference>
<comment type="subcellular location">
    <subcellularLocation>
        <location evidence="1">Nucleus</location>
    </subcellularLocation>
</comment>
<dbReference type="GO" id="GO:0000977">
    <property type="term" value="F:RNA polymerase II transcription regulatory region sequence-specific DNA binding"/>
    <property type="evidence" value="ECO:0007669"/>
    <property type="project" value="TreeGrafter"/>
</dbReference>
<keyword evidence="4 9" id="KW-0863">Zinc-finger</keyword>
<dbReference type="InterPro" id="IPR036236">
    <property type="entry name" value="Znf_C2H2_sf"/>
</dbReference>
<evidence type="ECO:0000313" key="11">
    <source>
        <dbReference type="EMBL" id="CAL4126247.1"/>
    </source>
</evidence>
<reference evidence="11 12" key="1">
    <citation type="submission" date="2024-05" db="EMBL/GenBank/DDBJ databases">
        <authorList>
            <person name="Wallberg A."/>
        </authorList>
    </citation>
    <scope>NUCLEOTIDE SEQUENCE [LARGE SCALE GENOMIC DNA]</scope>
</reference>
<keyword evidence="7" id="KW-0804">Transcription</keyword>
<evidence type="ECO:0000256" key="2">
    <source>
        <dbReference type="ARBA" id="ARBA00022723"/>
    </source>
</evidence>
<evidence type="ECO:0000256" key="5">
    <source>
        <dbReference type="ARBA" id="ARBA00022833"/>
    </source>
</evidence>
<keyword evidence="3" id="KW-0677">Repeat</keyword>
<keyword evidence="5" id="KW-0862">Zinc</keyword>
<keyword evidence="2" id="KW-0479">Metal-binding</keyword>
<feature type="non-terminal residue" evidence="11">
    <location>
        <position position="138"/>
    </location>
</feature>
<evidence type="ECO:0000256" key="8">
    <source>
        <dbReference type="ARBA" id="ARBA00023242"/>
    </source>
</evidence>
<dbReference type="GO" id="GO:0008270">
    <property type="term" value="F:zinc ion binding"/>
    <property type="evidence" value="ECO:0007669"/>
    <property type="project" value="UniProtKB-KW"/>
</dbReference>
<dbReference type="Pfam" id="PF23561">
    <property type="entry name" value="zf-C2H2_15"/>
    <property type="match status" value="1"/>
</dbReference>
<organism evidence="11 12">
    <name type="scientific">Meganyctiphanes norvegica</name>
    <name type="common">Northern krill</name>
    <name type="synonym">Thysanopoda norvegica</name>
    <dbReference type="NCBI Taxonomy" id="48144"/>
    <lineage>
        <taxon>Eukaryota</taxon>
        <taxon>Metazoa</taxon>
        <taxon>Ecdysozoa</taxon>
        <taxon>Arthropoda</taxon>
        <taxon>Crustacea</taxon>
        <taxon>Multicrustacea</taxon>
        <taxon>Malacostraca</taxon>
        <taxon>Eumalacostraca</taxon>
        <taxon>Eucarida</taxon>
        <taxon>Euphausiacea</taxon>
        <taxon>Euphausiidae</taxon>
        <taxon>Meganyctiphanes</taxon>
    </lineage>
</organism>
<dbReference type="InterPro" id="IPR013087">
    <property type="entry name" value="Znf_C2H2_type"/>
</dbReference>
<protein>
    <recommendedName>
        <fullName evidence="10">C2H2-type domain-containing protein</fullName>
    </recommendedName>
</protein>
<dbReference type="AlphaFoldDB" id="A0AAV2RL44"/>
<keyword evidence="6" id="KW-0805">Transcription regulation</keyword>
<evidence type="ECO:0000256" key="9">
    <source>
        <dbReference type="PROSITE-ProRule" id="PRU00042"/>
    </source>
</evidence>
<dbReference type="SMART" id="SM00355">
    <property type="entry name" value="ZnF_C2H2"/>
    <property type="match status" value="1"/>
</dbReference>
<comment type="caution">
    <text evidence="11">The sequence shown here is derived from an EMBL/GenBank/DDBJ whole genome shotgun (WGS) entry which is preliminary data.</text>
</comment>
<sequence length="138" mass="16216">MSETFVMEERVTKCTQVTSDYNIVNVNTDFRIKNDPSVEKNKFADEEGKHTNNGMELKREIKVLSELNESYHFQDGLQSHDKEVVTTEETEMDCISHQQKPIVEKRYQCSQCNKSFSQNYHLIYHTRTHTGEKPYQCS</sequence>
<name>A0AAV2RL44_MEGNR</name>
<keyword evidence="12" id="KW-1185">Reference proteome</keyword>
<dbReference type="EMBL" id="CAXKWB010024394">
    <property type="protein sequence ID" value="CAL4126247.1"/>
    <property type="molecule type" value="Genomic_DNA"/>
</dbReference>